<evidence type="ECO:0000259" key="4">
    <source>
        <dbReference type="Pfam" id="PF09247"/>
    </source>
</evidence>
<reference evidence="5" key="1">
    <citation type="journal article" date="2022" name="Plant J.">
        <title>Strategies of tolerance reflected in two North American maple genomes.</title>
        <authorList>
            <person name="McEvoy S.L."/>
            <person name="Sezen U.U."/>
            <person name="Trouern-Trend A."/>
            <person name="McMahon S.M."/>
            <person name="Schaberg P.G."/>
            <person name="Yang J."/>
            <person name="Wegrzyn J.L."/>
            <person name="Swenson N.G."/>
        </authorList>
    </citation>
    <scope>NUCLEOTIDE SEQUENCE</scope>
    <source>
        <strain evidence="5">91603</strain>
    </source>
</reference>
<accession>A0AAD5I6I7</accession>
<sequence>MGGYTSGSDSKDGRDEDDQEEYEEVGNQLLGFMFGNVDNAGDLDVDYLDEDAKEHLAALADKLGSSLTDIDLSVKSPQTPAGAVEPEYGEKAEDAVDYEDIDEQYEGPKIQAASEEDYLLPKKDFFSTGVSLTTLKPTTSLFDNEDYDEDEEFEKENEVVNKENEFVKEHEVWIKKLKFQQYLYQVL</sequence>
<feature type="region of interest" description="Disordered" evidence="3">
    <location>
        <begin position="72"/>
        <end position="91"/>
    </location>
</feature>
<dbReference type="Gene3D" id="1.10.1100.10">
    <property type="entry name" value="TAFII-230 TBP-binding domain"/>
    <property type="match status" value="1"/>
</dbReference>
<dbReference type="InterPro" id="IPR040240">
    <property type="entry name" value="TAF1"/>
</dbReference>
<dbReference type="PANTHER" id="PTHR13900:SF0">
    <property type="entry name" value="TRANSCRIPTION INITIATION FACTOR TFIID SUBUNIT 1"/>
    <property type="match status" value="1"/>
</dbReference>
<dbReference type="GO" id="GO:0016251">
    <property type="term" value="F:RNA polymerase II general transcription initiation factor activity"/>
    <property type="evidence" value="ECO:0007669"/>
    <property type="project" value="InterPro"/>
</dbReference>
<dbReference type="Proteomes" id="UP001064489">
    <property type="component" value="Chromosome 11"/>
</dbReference>
<organism evidence="5 6">
    <name type="scientific">Acer negundo</name>
    <name type="common">Box elder</name>
    <dbReference type="NCBI Taxonomy" id="4023"/>
    <lineage>
        <taxon>Eukaryota</taxon>
        <taxon>Viridiplantae</taxon>
        <taxon>Streptophyta</taxon>
        <taxon>Embryophyta</taxon>
        <taxon>Tracheophyta</taxon>
        <taxon>Spermatophyta</taxon>
        <taxon>Magnoliopsida</taxon>
        <taxon>eudicotyledons</taxon>
        <taxon>Gunneridae</taxon>
        <taxon>Pentapetalae</taxon>
        <taxon>rosids</taxon>
        <taxon>malvids</taxon>
        <taxon>Sapindales</taxon>
        <taxon>Sapindaceae</taxon>
        <taxon>Hippocastanoideae</taxon>
        <taxon>Acereae</taxon>
        <taxon>Acer</taxon>
    </lineage>
</organism>
<dbReference type="EMBL" id="JAJSOW010000108">
    <property type="protein sequence ID" value="KAI9153807.1"/>
    <property type="molecule type" value="Genomic_DNA"/>
</dbReference>
<evidence type="ECO:0000313" key="6">
    <source>
        <dbReference type="Proteomes" id="UP001064489"/>
    </source>
</evidence>
<dbReference type="SUPFAM" id="SSF47055">
    <property type="entry name" value="TAF(II)230 TBP-binding fragment"/>
    <property type="match status" value="1"/>
</dbReference>
<dbReference type="PANTHER" id="PTHR13900">
    <property type="entry name" value="TRANSCRIPTION INITIATION FACTOR TFIID"/>
    <property type="match status" value="1"/>
</dbReference>
<evidence type="ECO:0000256" key="1">
    <source>
        <dbReference type="ARBA" id="ARBA00023015"/>
    </source>
</evidence>
<comment type="caution">
    <text evidence="5">The sequence shown here is derived from an EMBL/GenBank/DDBJ whole genome shotgun (WGS) entry which is preliminary data.</text>
</comment>
<evidence type="ECO:0000256" key="2">
    <source>
        <dbReference type="ARBA" id="ARBA00023163"/>
    </source>
</evidence>
<keyword evidence="2" id="KW-0804">Transcription</keyword>
<name>A0AAD5I6I7_ACENE</name>
<gene>
    <name evidence="5" type="ORF">LWI28_016834</name>
</gene>
<dbReference type="GO" id="GO:0051123">
    <property type="term" value="P:RNA polymerase II preinitiation complex assembly"/>
    <property type="evidence" value="ECO:0007669"/>
    <property type="project" value="TreeGrafter"/>
</dbReference>
<dbReference type="AlphaFoldDB" id="A0AAD5I6I7"/>
<dbReference type="InterPro" id="IPR009067">
    <property type="entry name" value="TAF_II_230-bd"/>
</dbReference>
<feature type="domain" description="TAFII-230 TBP-binding" evidence="4">
    <location>
        <begin position="17"/>
        <end position="64"/>
    </location>
</feature>
<protein>
    <recommendedName>
        <fullName evidence="4">TAFII-230 TBP-binding domain-containing protein</fullName>
    </recommendedName>
</protein>
<dbReference type="GO" id="GO:0005669">
    <property type="term" value="C:transcription factor TFIID complex"/>
    <property type="evidence" value="ECO:0007669"/>
    <property type="project" value="InterPro"/>
</dbReference>
<proteinExistence type="predicted"/>
<feature type="region of interest" description="Disordered" evidence="3">
    <location>
        <begin position="1"/>
        <end position="26"/>
    </location>
</feature>
<keyword evidence="6" id="KW-1185">Reference proteome</keyword>
<feature type="compositionally biased region" description="Acidic residues" evidence="3">
    <location>
        <begin position="15"/>
        <end position="24"/>
    </location>
</feature>
<reference evidence="5" key="2">
    <citation type="submission" date="2023-02" db="EMBL/GenBank/DDBJ databases">
        <authorList>
            <person name="Swenson N.G."/>
            <person name="Wegrzyn J.L."/>
            <person name="Mcevoy S.L."/>
        </authorList>
    </citation>
    <scope>NUCLEOTIDE SEQUENCE</scope>
    <source>
        <strain evidence="5">91603</strain>
        <tissue evidence="5">Leaf</tissue>
    </source>
</reference>
<dbReference type="GO" id="GO:0017025">
    <property type="term" value="F:TBP-class protein binding"/>
    <property type="evidence" value="ECO:0007669"/>
    <property type="project" value="InterPro"/>
</dbReference>
<keyword evidence="1" id="KW-0805">Transcription regulation</keyword>
<dbReference type="InterPro" id="IPR036741">
    <property type="entry name" value="TAFII-230_TBP-bd_sf"/>
</dbReference>
<dbReference type="Pfam" id="PF09247">
    <property type="entry name" value="TBP-binding"/>
    <property type="match status" value="1"/>
</dbReference>
<evidence type="ECO:0000256" key="3">
    <source>
        <dbReference type="SAM" id="MobiDB-lite"/>
    </source>
</evidence>
<evidence type="ECO:0000313" key="5">
    <source>
        <dbReference type="EMBL" id="KAI9153807.1"/>
    </source>
</evidence>
<dbReference type="GO" id="GO:0004402">
    <property type="term" value="F:histone acetyltransferase activity"/>
    <property type="evidence" value="ECO:0007669"/>
    <property type="project" value="InterPro"/>
</dbReference>